<protein>
    <submittedName>
        <fullName evidence="1">Uncharacterized protein</fullName>
    </submittedName>
</protein>
<evidence type="ECO:0000313" key="2">
    <source>
        <dbReference type="Proteomes" id="UP000798662"/>
    </source>
</evidence>
<accession>A0ACC3C045</accession>
<gene>
    <name evidence="1" type="ORF">I4F81_005792</name>
</gene>
<organism evidence="1 2">
    <name type="scientific">Pyropia yezoensis</name>
    <name type="common">Susabi-nori</name>
    <name type="synonym">Porphyra yezoensis</name>
    <dbReference type="NCBI Taxonomy" id="2788"/>
    <lineage>
        <taxon>Eukaryota</taxon>
        <taxon>Rhodophyta</taxon>
        <taxon>Bangiophyceae</taxon>
        <taxon>Bangiales</taxon>
        <taxon>Bangiaceae</taxon>
        <taxon>Pyropia</taxon>
    </lineage>
</organism>
<keyword evidence="2" id="KW-1185">Reference proteome</keyword>
<sequence length="565" mass="58546">MDPAPPPRPVTLTDLPAELLGLVFAAVFQAAAPPPPASAVLPPTATDDLPPAPPVGAAGWAAAAGAAGACRALRDAFRAAVTVMEVDPARNAARVAHDADAAGRRGCDGWIVHRRDVDHARTTERVGELGGLLGRLSGLRALHVRLDGLTEVAAVAATAAVVGALTAPAGPLLVALSIVVHPYVPLPAGLGLLAAAQSRLLHLVLLLPTAEEPRTYPRTRAVGQAPPAAAAEAAGVVASLAPRLRSLDLKVLSLALGLLSGEAVAVAWLGRLPMLPAVRFVRLLEPTTAAVLAATARVCPAARTLCLNALPTFMNNDGGAEAVVRLFPHMVRLAVGDPYQGYRNVSAAFVAGVVRRRALHTLAMCGLRFRLWERRERLVDALRDACALPSHLRYEASLSPNEVLELTEGGLPGVVGLHMASDMTVYSAVSLGRCTSLRSLCIRGHDYPGFCVSEAVAAALVPPGVAHLTLVQMGFGSTAAEVLVAAAARAMPATLQSLSLVSCSGEVAGALLAAAGVPTLRRLTIVDHLMGTTRPFAQNEPPVREVCADQLALLAVRRPDVVFVD</sequence>
<name>A0ACC3C045_PYRYE</name>
<dbReference type="EMBL" id="CM020619">
    <property type="protein sequence ID" value="KAK1863233.1"/>
    <property type="molecule type" value="Genomic_DNA"/>
</dbReference>
<evidence type="ECO:0000313" key="1">
    <source>
        <dbReference type="EMBL" id="KAK1863233.1"/>
    </source>
</evidence>
<proteinExistence type="predicted"/>
<dbReference type="Proteomes" id="UP000798662">
    <property type="component" value="Chromosome 2"/>
</dbReference>
<reference evidence="1" key="1">
    <citation type="submission" date="2019-11" db="EMBL/GenBank/DDBJ databases">
        <title>Nori genome reveals adaptations in red seaweeds to the harsh intertidal environment.</title>
        <authorList>
            <person name="Wang D."/>
            <person name="Mao Y."/>
        </authorList>
    </citation>
    <scope>NUCLEOTIDE SEQUENCE</scope>
    <source>
        <tissue evidence="1">Gametophyte</tissue>
    </source>
</reference>
<comment type="caution">
    <text evidence="1">The sequence shown here is derived from an EMBL/GenBank/DDBJ whole genome shotgun (WGS) entry which is preliminary data.</text>
</comment>